<dbReference type="Proteomes" id="UP000076837">
    <property type="component" value="Unassembled WGS sequence"/>
</dbReference>
<reference evidence="2 3" key="1">
    <citation type="journal article" date="2016" name="Sci. Rep.">
        <title>Draft genome sequencing and secretome analysis of fungal phytopathogen Ascochyta rabiei provides insight into the necrotrophic effector repertoire.</title>
        <authorList>
            <person name="Verma S."/>
            <person name="Gazara R.K."/>
            <person name="Nizam S."/>
            <person name="Parween S."/>
            <person name="Chattopadhyay D."/>
            <person name="Verma P.K."/>
        </authorList>
    </citation>
    <scope>NUCLEOTIDE SEQUENCE [LARGE SCALE GENOMIC DNA]</scope>
    <source>
        <strain evidence="2 3">ArDII</strain>
    </source>
</reference>
<feature type="region of interest" description="Disordered" evidence="1">
    <location>
        <begin position="1"/>
        <end position="80"/>
    </location>
</feature>
<organism evidence="2 3">
    <name type="scientific">Didymella rabiei</name>
    <name type="common">Chickpea ascochyta blight fungus</name>
    <name type="synonym">Mycosphaerella rabiei</name>
    <dbReference type="NCBI Taxonomy" id="5454"/>
    <lineage>
        <taxon>Eukaryota</taxon>
        <taxon>Fungi</taxon>
        <taxon>Dikarya</taxon>
        <taxon>Ascomycota</taxon>
        <taxon>Pezizomycotina</taxon>
        <taxon>Dothideomycetes</taxon>
        <taxon>Pleosporomycetidae</taxon>
        <taxon>Pleosporales</taxon>
        <taxon>Pleosporineae</taxon>
        <taxon>Didymellaceae</taxon>
        <taxon>Ascochyta</taxon>
    </lineage>
</organism>
<dbReference type="EMBL" id="JYNV01000259">
    <property type="protein sequence ID" value="KZM20989.1"/>
    <property type="molecule type" value="Genomic_DNA"/>
</dbReference>
<gene>
    <name evidence="2" type="ORF">ST47_g7878</name>
</gene>
<sequence>MEGSSPSYARFSPGEDGKHAMNISHLQANHIKRETSPPKSLKPEPAHDDGVVKGEPDGFVPKSEFDDGGESSSEDGELDDVPVPLVAPLAAPFAVPLAAPLESFHVAHFAAPFVAPLAALLTAPVPAQAKVIQDLPGIEDTPAMVTVLSKRMNKIHDLTERERACRAGIEGIGMEVGDLKRRALELLNTGQTNWLFSRIGSLSGQKAIIQMILTKIEQRKLRRQAKLRRREQEKQRQKQREAELKIQLEVKRQSNKQQLQAQSALKMQVPLLDLTAAPKPDIKREARAVVKIEPEIKIESYIKIEED</sequence>
<name>A0A163A565_DIDRA</name>
<accession>A0A163A565</accession>
<feature type="compositionally biased region" description="Acidic residues" evidence="1">
    <location>
        <begin position="66"/>
        <end position="80"/>
    </location>
</feature>
<keyword evidence="3" id="KW-1185">Reference proteome</keyword>
<dbReference type="OrthoDB" id="3798428at2759"/>
<feature type="compositionally biased region" description="Basic and acidic residues" evidence="1">
    <location>
        <begin position="31"/>
        <end position="56"/>
    </location>
</feature>
<protein>
    <submittedName>
        <fullName evidence="2">Uncharacterized protein</fullName>
    </submittedName>
</protein>
<comment type="caution">
    <text evidence="2">The sequence shown here is derived from an EMBL/GenBank/DDBJ whole genome shotgun (WGS) entry which is preliminary data.</text>
</comment>
<proteinExistence type="predicted"/>
<evidence type="ECO:0000313" key="3">
    <source>
        <dbReference type="Proteomes" id="UP000076837"/>
    </source>
</evidence>
<evidence type="ECO:0000256" key="1">
    <source>
        <dbReference type="SAM" id="MobiDB-lite"/>
    </source>
</evidence>
<evidence type="ECO:0000313" key="2">
    <source>
        <dbReference type="EMBL" id="KZM20989.1"/>
    </source>
</evidence>
<dbReference type="AlphaFoldDB" id="A0A163A565"/>